<dbReference type="Proteomes" id="UP000734511">
    <property type="component" value="Unassembled WGS sequence"/>
</dbReference>
<name>A0ABX0ZNL2_9ACTN</name>
<accession>A0ABX0ZNL2</accession>
<reference evidence="1 2" key="1">
    <citation type="submission" date="2020-03" db="EMBL/GenBank/DDBJ databases">
        <title>WGS of actinomycetes isolated from Thailand.</title>
        <authorList>
            <person name="Thawai C."/>
        </authorList>
    </citation>
    <scope>NUCLEOTIDE SEQUENCE [LARGE SCALE GENOMIC DNA]</scope>
    <source>
        <strain evidence="1 2">PRB2-1</strain>
    </source>
</reference>
<dbReference type="EMBL" id="JAATEJ010000015">
    <property type="protein sequence ID" value="NJP45500.1"/>
    <property type="molecule type" value="Genomic_DNA"/>
</dbReference>
<keyword evidence="2" id="KW-1185">Reference proteome</keyword>
<organism evidence="1 2">
    <name type="scientific">Actinacidiphila epipremni</name>
    <dbReference type="NCBI Taxonomy" id="2053013"/>
    <lineage>
        <taxon>Bacteria</taxon>
        <taxon>Bacillati</taxon>
        <taxon>Actinomycetota</taxon>
        <taxon>Actinomycetes</taxon>
        <taxon>Kitasatosporales</taxon>
        <taxon>Streptomycetaceae</taxon>
        <taxon>Actinacidiphila</taxon>
    </lineage>
</organism>
<evidence type="ECO:0000313" key="1">
    <source>
        <dbReference type="EMBL" id="NJP45500.1"/>
    </source>
</evidence>
<evidence type="ECO:0000313" key="2">
    <source>
        <dbReference type="Proteomes" id="UP000734511"/>
    </source>
</evidence>
<evidence type="ECO:0008006" key="3">
    <source>
        <dbReference type="Google" id="ProtNLM"/>
    </source>
</evidence>
<gene>
    <name evidence="1" type="ORF">HCN08_19145</name>
</gene>
<sequence>MKCLDCALANPVGTTTLAPPDAVAACAHCGAGVCGHHAHIAFEPVAGAPGDSPAARRVTCDVCHPAESAAGLG</sequence>
<proteinExistence type="predicted"/>
<dbReference type="RefSeq" id="WP_167984352.1">
    <property type="nucleotide sequence ID" value="NZ_JAATEJ010000015.1"/>
</dbReference>
<comment type="caution">
    <text evidence="1">The sequence shown here is derived from an EMBL/GenBank/DDBJ whole genome shotgun (WGS) entry which is preliminary data.</text>
</comment>
<protein>
    <recommendedName>
        <fullName evidence="3">DUF2180 family protein</fullName>
    </recommendedName>
</protein>